<dbReference type="NCBIfam" id="TIGR01484">
    <property type="entry name" value="HAD-SF-IIB"/>
    <property type="match status" value="1"/>
</dbReference>
<reference evidence="7" key="2">
    <citation type="journal article" date="2011" name="J. Bacteriol.">
        <title>Complete genome sequence of Cronobacter turicensis LMG 23827, a food-borne pathogen causing deaths in neonates.</title>
        <authorList>
            <person name="Stephan R."/>
            <person name="Lehner A."/>
            <person name="Tischler P."/>
            <person name="Rattei T."/>
        </authorList>
    </citation>
    <scope>NUCLEOTIDE SEQUENCE [LARGE SCALE GENOMIC DNA]</scope>
    <source>
        <strain evidence="7">DSM 18703 / CCUG 55852 / LMG 23827 / z3032</strain>
    </source>
</reference>
<evidence type="ECO:0000313" key="7">
    <source>
        <dbReference type="Proteomes" id="UP000002069"/>
    </source>
</evidence>
<accession>C9XT92</accession>
<dbReference type="Gene3D" id="3.40.50.1000">
    <property type="entry name" value="HAD superfamily/HAD-like"/>
    <property type="match status" value="1"/>
</dbReference>
<dbReference type="SFLD" id="SFLDG01144">
    <property type="entry name" value="C2.B.4:_PGP_Like"/>
    <property type="match status" value="1"/>
</dbReference>
<dbReference type="NCBIfam" id="NF008213">
    <property type="entry name" value="PRK10976.1"/>
    <property type="match status" value="1"/>
</dbReference>
<dbReference type="PROSITE" id="PS01229">
    <property type="entry name" value="COF_2"/>
    <property type="match status" value="1"/>
</dbReference>
<evidence type="ECO:0000256" key="4">
    <source>
        <dbReference type="ARBA" id="ARBA00022842"/>
    </source>
</evidence>
<dbReference type="NCBIfam" id="TIGR00099">
    <property type="entry name" value="Cof-subfamily"/>
    <property type="match status" value="1"/>
</dbReference>
<gene>
    <name evidence="6" type="primary">yigL</name>
    <name evidence="6" type="ordered locus">Ctu_02570</name>
</gene>
<dbReference type="Gene3D" id="3.30.1240.10">
    <property type="match status" value="1"/>
</dbReference>
<dbReference type="GO" id="GO:0016791">
    <property type="term" value="F:phosphatase activity"/>
    <property type="evidence" value="ECO:0007669"/>
    <property type="project" value="UniProtKB-ARBA"/>
</dbReference>
<dbReference type="GO" id="GO:0000287">
    <property type="term" value="F:magnesium ion binding"/>
    <property type="evidence" value="ECO:0007669"/>
    <property type="project" value="UniProtKB-ARBA"/>
</dbReference>
<dbReference type="InterPro" id="IPR023214">
    <property type="entry name" value="HAD_sf"/>
</dbReference>
<dbReference type="InterPro" id="IPR000150">
    <property type="entry name" value="Cof"/>
</dbReference>
<evidence type="ECO:0000313" key="6">
    <source>
        <dbReference type="EMBL" id="CBA27097.1"/>
    </source>
</evidence>
<evidence type="ECO:0000256" key="2">
    <source>
        <dbReference type="ARBA" id="ARBA00022723"/>
    </source>
</evidence>
<dbReference type="SFLD" id="SFLDS00003">
    <property type="entry name" value="Haloacid_Dehalogenase"/>
    <property type="match status" value="1"/>
</dbReference>
<sequence>MTDYSRPERSVAPPEVVFIMYQVVASDLDGTLLAPDHALTPFAKQTLKLLTARGVNFVFATGRHHIDVGQIRDGLEIKAYMITSNGARVHDTDGNLVFTHNLDTDIAADLFGVVRDNPDIITNVYRDDEWFMSRERPDELKYFKEAVFKYSLFEPALLEPQGVSKVFFTCDIHEKLLPLEQAINARWGDRVNVSFSTLTCLEVMAGGVSKGHALEAVAKAMGFGLDSCIAFGDGMNDAEMLSMAGKGCIMGNAHQRLKDLLPELEVIGTNAEDAVPHYLRKLFLD</sequence>
<keyword evidence="3" id="KW-0378">Hydrolase</keyword>
<dbReference type="KEGG" id="ctu:CTU_02570"/>
<dbReference type="CDD" id="cd07516">
    <property type="entry name" value="HAD_Pase"/>
    <property type="match status" value="1"/>
</dbReference>
<dbReference type="Proteomes" id="UP000002069">
    <property type="component" value="Chromosome"/>
</dbReference>
<dbReference type="PATRIC" id="fig|693216.3.peg.246"/>
<dbReference type="InterPro" id="IPR036412">
    <property type="entry name" value="HAD-like_sf"/>
</dbReference>
<protein>
    <submittedName>
        <fullName evidence="6">Uncharacterized protein yigL</fullName>
    </submittedName>
</protein>
<dbReference type="EMBL" id="FN543093">
    <property type="protein sequence ID" value="CBA27097.1"/>
    <property type="molecule type" value="Genomic_DNA"/>
</dbReference>
<dbReference type="SUPFAM" id="SSF56784">
    <property type="entry name" value="HAD-like"/>
    <property type="match status" value="1"/>
</dbReference>
<dbReference type="Pfam" id="PF08282">
    <property type="entry name" value="Hydrolase_3"/>
    <property type="match status" value="1"/>
</dbReference>
<keyword evidence="2" id="KW-0479">Metal-binding</keyword>
<dbReference type="SFLD" id="SFLDG01140">
    <property type="entry name" value="C2.B:_Phosphomannomutase_and_P"/>
    <property type="match status" value="1"/>
</dbReference>
<name>C9XT92_CROTZ</name>
<comment type="similarity">
    <text evidence="5">Belongs to the HAD-like hydrolase superfamily. Cof family.</text>
</comment>
<evidence type="ECO:0000256" key="5">
    <source>
        <dbReference type="ARBA" id="ARBA00034778"/>
    </source>
</evidence>
<reference evidence="6 7" key="1">
    <citation type="journal article" date="2010" name="J. Bacteriol.">
        <title>Complete Genome Sequence of Cronobacter turicensis LMG 23827, a foodborne pathogen causing deaths in neonates.</title>
        <authorList>
            <person name="Stephan R."/>
            <person name="Lehner A."/>
            <person name="Tischler P."/>
            <person name="Rattei T."/>
        </authorList>
    </citation>
    <scope>NUCLEOTIDE SEQUENCE [LARGE SCALE GENOMIC DNA]</scope>
    <source>
        <strain evidence="7">DSM 18703 / CCUG 55852 / LMG 23827 / z3032</strain>
    </source>
</reference>
<dbReference type="PANTHER" id="PTHR47267">
    <property type="match status" value="1"/>
</dbReference>
<dbReference type="InterPro" id="IPR006379">
    <property type="entry name" value="HAD-SF_hydro_IIB"/>
</dbReference>
<keyword evidence="4" id="KW-0460">Magnesium</keyword>
<keyword evidence="7" id="KW-1185">Reference proteome</keyword>
<organism evidence="6 7">
    <name type="scientific">Cronobacter turicensis (strain DSM 18703 / CCUG 55852 / LMG 23827 / z3032)</name>
    <dbReference type="NCBI Taxonomy" id="693216"/>
    <lineage>
        <taxon>Bacteria</taxon>
        <taxon>Pseudomonadati</taxon>
        <taxon>Pseudomonadota</taxon>
        <taxon>Gammaproteobacteria</taxon>
        <taxon>Enterobacterales</taxon>
        <taxon>Enterobacteriaceae</taxon>
        <taxon>Cronobacter</taxon>
    </lineage>
</organism>
<evidence type="ECO:0000256" key="1">
    <source>
        <dbReference type="ARBA" id="ARBA00001946"/>
    </source>
</evidence>
<proteinExistence type="inferred from homology"/>
<dbReference type="HOGENOM" id="CLU_044146_5_2_6"/>
<comment type="cofactor">
    <cofactor evidence="1">
        <name>Mg(2+)</name>
        <dbReference type="ChEBI" id="CHEBI:18420"/>
    </cofactor>
</comment>
<dbReference type="PANTHER" id="PTHR47267:SF4">
    <property type="entry name" value="PYRIDOXAL PHOSPHATE PHOSPHATASE YIGL"/>
    <property type="match status" value="1"/>
</dbReference>
<dbReference type="PROSITE" id="PS01228">
    <property type="entry name" value="COF_1"/>
    <property type="match status" value="1"/>
</dbReference>
<dbReference type="AlphaFoldDB" id="C9XT92"/>
<evidence type="ECO:0000256" key="3">
    <source>
        <dbReference type="ARBA" id="ARBA00022801"/>
    </source>
</evidence>